<evidence type="ECO:0000256" key="2">
    <source>
        <dbReference type="ARBA" id="ARBA00023015"/>
    </source>
</evidence>
<proteinExistence type="predicted"/>
<evidence type="ECO:0000256" key="5">
    <source>
        <dbReference type="ARBA" id="ARBA00023242"/>
    </source>
</evidence>
<keyword evidence="4" id="KW-0804">Transcription</keyword>
<dbReference type="GO" id="GO:0005634">
    <property type="term" value="C:nucleus"/>
    <property type="evidence" value="ECO:0007669"/>
    <property type="project" value="UniProtKB-SubCell"/>
</dbReference>
<reference evidence="6 7" key="1">
    <citation type="submission" date="2019-04" db="EMBL/GenBank/DDBJ databases">
        <title>An improved genome assembly and genetic linkage map for asparagus bean, Vigna unguiculata ssp. sesquipedialis.</title>
        <authorList>
            <person name="Xia Q."/>
            <person name="Zhang R."/>
            <person name="Dong Y."/>
        </authorList>
    </citation>
    <scope>NUCLEOTIDE SEQUENCE [LARGE SCALE GENOMIC DNA]</scope>
    <source>
        <tissue evidence="6">Leaf</tissue>
    </source>
</reference>
<evidence type="ECO:0000256" key="4">
    <source>
        <dbReference type="ARBA" id="ARBA00023163"/>
    </source>
</evidence>
<evidence type="ECO:0000256" key="1">
    <source>
        <dbReference type="ARBA" id="ARBA00004123"/>
    </source>
</evidence>
<keyword evidence="5" id="KW-0539">Nucleus</keyword>
<dbReference type="InterPro" id="IPR015300">
    <property type="entry name" value="DNA-bd_pseudobarrel_sf"/>
</dbReference>
<dbReference type="Proteomes" id="UP000501690">
    <property type="component" value="Linkage Group LG3"/>
</dbReference>
<dbReference type="GO" id="GO:0003677">
    <property type="term" value="F:DNA binding"/>
    <property type="evidence" value="ECO:0007669"/>
    <property type="project" value="UniProtKB-KW"/>
</dbReference>
<evidence type="ECO:0000313" key="7">
    <source>
        <dbReference type="Proteomes" id="UP000501690"/>
    </source>
</evidence>
<name>A0A4D6LFJ0_VIGUN</name>
<gene>
    <name evidence="6" type="ORF">DEO72_LG3g1936</name>
</gene>
<organism evidence="6 7">
    <name type="scientific">Vigna unguiculata</name>
    <name type="common">Cowpea</name>
    <dbReference type="NCBI Taxonomy" id="3917"/>
    <lineage>
        <taxon>Eukaryota</taxon>
        <taxon>Viridiplantae</taxon>
        <taxon>Streptophyta</taxon>
        <taxon>Embryophyta</taxon>
        <taxon>Tracheophyta</taxon>
        <taxon>Spermatophyta</taxon>
        <taxon>Magnoliopsida</taxon>
        <taxon>eudicotyledons</taxon>
        <taxon>Gunneridae</taxon>
        <taxon>Pentapetalae</taxon>
        <taxon>rosids</taxon>
        <taxon>fabids</taxon>
        <taxon>Fabales</taxon>
        <taxon>Fabaceae</taxon>
        <taxon>Papilionoideae</taxon>
        <taxon>50 kb inversion clade</taxon>
        <taxon>NPAAA clade</taxon>
        <taxon>indigoferoid/millettioid clade</taxon>
        <taxon>Phaseoleae</taxon>
        <taxon>Vigna</taxon>
    </lineage>
</organism>
<sequence>MENNINEDDVINRMSRYQFSIIHLQDKAVGFVDRAFAILYDDDLERQWTLRDEEENRHVVTYNKNLQKPMVIGGWTELRDLYELHDFHTIYFGYVGDSCFHILSVYCTFS</sequence>
<dbReference type="EMBL" id="CP039347">
    <property type="protein sequence ID" value="QCD87402.1"/>
    <property type="molecule type" value="Genomic_DNA"/>
</dbReference>
<evidence type="ECO:0000256" key="3">
    <source>
        <dbReference type="ARBA" id="ARBA00023125"/>
    </source>
</evidence>
<evidence type="ECO:0000313" key="6">
    <source>
        <dbReference type="EMBL" id="QCD87402.1"/>
    </source>
</evidence>
<protein>
    <submittedName>
        <fullName evidence="6">Uncharacterized protein</fullName>
    </submittedName>
</protein>
<dbReference type="SUPFAM" id="SSF101936">
    <property type="entry name" value="DNA-binding pseudobarrel domain"/>
    <property type="match status" value="1"/>
</dbReference>
<keyword evidence="7" id="KW-1185">Reference proteome</keyword>
<keyword evidence="3" id="KW-0238">DNA-binding</keyword>
<dbReference type="Gene3D" id="2.40.330.10">
    <property type="entry name" value="DNA-binding pseudobarrel domain"/>
    <property type="match status" value="1"/>
</dbReference>
<accession>A0A4D6LFJ0</accession>
<comment type="subcellular location">
    <subcellularLocation>
        <location evidence="1">Nucleus</location>
    </subcellularLocation>
</comment>
<keyword evidence="2" id="KW-0805">Transcription regulation</keyword>
<dbReference type="AlphaFoldDB" id="A0A4D6LFJ0"/>